<dbReference type="Gene3D" id="3.40.50.2300">
    <property type="match status" value="1"/>
</dbReference>
<proteinExistence type="predicted"/>
<gene>
    <name evidence="4" type="ORF">MMIC_P2443</name>
</gene>
<reference evidence="4 5" key="1">
    <citation type="journal article" date="2017" name="Arch. Microbiol.">
        <title>Mariprofundus micogutta sp. nov., a novel iron-oxidizing zetaproteobacterium isolated from a deep-sea hydrothermal field at the Bayonnaise knoll of the Izu-Ogasawara arc, and a description of Mariprofundales ord. nov. and Zetaproteobacteria classis nov.</title>
        <authorList>
            <person name="Makita H."/>
            <person name="Tanaka E."/>
            <person name="Mitsunobu S."/>
            <person name="Miyazaki M."/>
            <person name="Nunoura T."/>
            <person name="Uematsu K."/>
            <person name="Takaki Y."/>
            <person name="Nishi S."/>
            <person name="Shimamura S."/>
            <person name="Takai K."/>
        </authorList>
    </citation>
    <scope>NUCLEOTIDE SEQUENCE [LARGE SCALE GENOMIC DNA]</scope>
    <source>
        <strain evidence="4 5">ET2</strain>
    </source>
</reference>
<feature type="domain" description="Response regulatory" evidence="3">
    <location>
        <begin position="2"/>
        <end position="112"/>
    </location>
</feature>
<accession>A0A1L8CRF2</accession>
<dbReference type="OrthoDB" id="5294832at2"/>
<evidence type="ECO:0000259" key="3">
    <source>
        <dbReference type="PROSITE" id="PS50110"/>
    </source>
</evidence>
<dbReference type="EMBL" id="BDFD01000036">
    <property type="protein sequence ID" value="GAV21454.1"/>
    <property type="molecule type" value="Genomic_DNA"/>
</dbReference>
<feature type="modified residue" description="4-aspartylphosphate" evidence="2">
    <location>
        <position position="53"/>
    </location>
</feature>
<evidence type="ECO:0000256" key="1">
    <source>
        <dbReference type="ARBA" id="ARBA00022553"/>
    </source>
</evidence>
<dbReference type="GO" id="GO:0000160">
    <property type="term" value="P:phosphorelay signal transduction system"/>
    <property type="evidence" value="ECO:0007669"/>
    <property type="project" value="InterPro"/>
</dbReference>
<evidence type="ECO:0000313" key="4">
    <source>
        <dbReference type="EMBL" id="GAV21454.1"/>
    </source>
</evidence>
<dbReference type="InterPro" id="IPR001789">
    <property type="entry name" value="Sig_transdc_resp-reg_receiver"/>
</dbReference>
<organism evidence="4 5">
    <name type="scientific">Mariprofundus micogutta</name>
    <dbReference type="NCBI Taxonomy" id="1921010"/>
    <lineage>
        <taxon>Bacteria</taxon>
        <taxon>Pseudomonadati</taxon>
        <taxon>Pseudomonadota</taxon>
        <taxon>Candidatius Mariprofundia</taxon>
        <taxon>Mariprofundales</taxon>
        <taxon>Mariprofundaceae</taxon>
        <taxon>Mariprofundus</taxon>
    </lineage>
</organism>
<evidence type="ECO:0000256" key="2">
    <source>
        <dbReference type="PROSITE-ProRule" id="PRU00169"/>
    </source>
</evidence>
<dbReference type="InterPro" id="IPR050595">
    <property type="entry name" value="Bact_response_regulator"/>
</dbReference>
<dbReference type="Pfam" id="PF00072">
    <property type="entry name" value="Response_reg"/>
    <property type="match status" value="1"/>
</dbReference>
<keyword evidence="5" id="KW-1185">Reference proteome</keyword>
<comment type="caution">
    <text evidence="4">The sequence shown here is derived from an EMBL/GenBank/DDBJ whole genome shotgun (WGS) entry which is preliminary data.</text>
</comment>
<keyword evidence="1 2" id="KW-0597">Phosphoprotein</keyword>
<evidence type="ECO:0000313" key="5">
    <source>
        <dbReference type="Proteomes" id="UP000231632"/>
    </source>
</evidence>
<dbReference type="PROSITE" id="PS50110">
    <property type="entry name" value="RESPONSE_REGULATORY"/>
    <property type="match status" value="1"/>
</dbReference>
<sequence>MPIYIVDDNSDLSEFLSCLLTDIGYTTHSFSHPSDAIAHMQKTRQKPSILITDYNLPAMNGFELHLKALSLFENIKTIVISGRNVSEKIGKLHFLQKPFSPDEIAQLIQSIKTNDE</sequence>
<dbReference type="Proteomes" id="UP000231632">
    <property type="component" value="Unassembled WGS sequence"/>
</dbReference>
<dbReference type="STRING" id="1921010.MMIC_P2443"/>
<name>A0A1L8CRF2_9PROT</name>
<dbReference type="PANTHER" id="PTHR44591">
    <property type="entry name" value="STRESS RESPONSE REGULATOR PROTEIN 1"/>
    <property type="match status" value="1"/>
</dbReference>
<dbReference type="SUPFAM" id="SSF52172">
    <property type="entry name" value="CheY-like"/>
    <property type="match status" value="1"/>
</dbReference>
<dbReference type="InterPro" id="IPR011006">
    <property type="entry name" value="CheY-like_superfamily"/>
</dbReference>
<dbReference type="AlphaFoldDB" id="A0A1L8CRF2"/>
<dbReference type="RefSeq" id="WP_072660742.1">
    <property type="nucleotide sequence ID" value="NZ_BDFD01000036.1"/>
</dbReference>
<protein>
    <submittedName>
        <fullName evidence="4">C4-dicarboxylate transport transcriptional regulatory protein DctD</fullName>
    </submittedName>
</protein>
<dbReference type="SMART" id="SM00448">
    <property type="entry name" value="REC"/>
    <property type="match status" value="1"/>
</dbReference>
<dbReference type="PANTHER" id="PTHR44591:SF3">
    <property type="entry name" value="RESPONSE REGULATORY DOMAIN-CONTAINING PROTEIN"/>
    <property type="match status" value="1"/>
</dbReference>